<dbReference type="InterPro" id="IPR027417">
    <property type="entry name" value="P-loop_NTPase"/>
</dbReference>
<dbReference type="InterPro" id="IPR003959">
    <property type="entry name" value="ATPase_AAA_core"/>
</dbReference>
<evidence type="ECO:0000256" key="1">
    <source>
        <dbReference type="ARBA" id="ARBA00004370"/>
    </source>
</evidence>
<dbReference type="STRING" id="155865.SAMN05216515_1042"/>
<dbReference type="Gene3D" id="1.20.58.760">
    <property type="entry name" value="Peptidase M41"/>
    <property type="match status" value="1"/>
</dbReference>
<dbReference type="SMART" id="SM00382">
    <property type="entry name" value="AAA"/>
    <property type="match status" value="1"/>
</dbReference>
<keyword evidence="2 6" id="KW-0812">Transmembrane</keyword>
<reference evidence="8 9" key="1">
    <citation type="submission" date="2016-10" db="EMBL/GenBank/DDBJ databases">
        <authorList>
            <person name="de Groot N.N."/>
        </authorList>
    </citation>
    <scope>NUCLEOTIDE SEQUENCE [LARGE SCALE GENOMIC DNA]</scope>
    <source>
        <strain evidence="8 9">KHGC13</strain>
    </source>
</reference>
<feature type="region of interest" description="Disordered" evidence="5">
    <location>
        <begin position="742"/>
        <end position="765"/>
    </location>
</feature>
<organism evidence="8 9">
    <name type="scientific">Eubacterium pyruvativorans</name>
    <dbReference type="NCBI Taxonomy" id="155865"/>
    <lineage>
        <taxon>Bacteria</taxon>
        <taxon>Bacillati</taxon>
        <taxon>Bacillota</taxon>
        <taxon>Clostridia</taxon>
        <taxon>Eubacteriales</taxon>
        <taxon>Eubacteriaceae</taxon>
        <taxon>Eubacterium</taxon>
    </lineage>
</organism>
<evidence type="ECO:0000313" key="9">
    <source>
        <dbReference type="Proteomes" id="UP000198817"/>
    </source>
</evidence>
<dbReference type="PANTHER" id="PTHR23076:SF113">
    <property type="entry name" value="ATP-DEPENDENT ZINC METALLOPROTEASE FTSH 1, CHLOROPLASTIC-RELATED"/>
    <property type="match status" value="1"/>
</dbReference>
<dbReference type="GO" id="GO:0004176">
    <property type="term" value="F:ATP-dependent peptidase activity"/>
    <property type="evidence" value="ECO:0007669"/>
    <property type="project" value="InterPro"/>
</dbReference>
<dbReference type="GO" id="GO:0016020">
    <property type="term" value="C:membrane"/>
    <property type="evidence" value="ECO:0007669"/>
    <property type="project" value="UniProtKB-SubCell"/>
</dbReference>
<dbReference type="InterPro" id="IPR003593">
    <property type="entry name" value="AAA+_ATPase"/>
</dbReference>
<protein>
    <submittedName>
        <fullName evidence="8">Cell division protease FtsH</fullName>
    </submittedName>
</protein>
<comment type="similarity">
    <text evidence="4">Belongs to the AAA ATPase family.</text>
</comment>
<feature type="region of interest" description="Disordered" evidence="5">
    <location>
        <begin position="292"/>
        <end position="316"/>
    </location>
</feature>
<dbReference type="OrthoDB" id="9809379at2"/>
<dbReference type="GO" id="GO:0016887">
    <property type="term" value="F:ATP hydrolysis activity"/>
    <property type="evidence" value="ECO:0007669"/>
    <property type="project" value="InterPro"/>
</dbReference>
<evidence type="ECO:0000313" key="8">
    <source>
        <dbReference type="EMBL" id="SFU42866.1"/>
    </source>
</evidence>
<dbReference type="Gene3D" id="3.40.50.300">
    <property type="entry name" value="P-loop containing nucleotide triphosphate hydrolases"/>
    <property type="match status" value="1"/>
</dbReference>
<dbReference type="RefSeq" id="WP_090470425.1">
    <property type="nucleotide sequence ID" value="NZ_FOWF01000004.1"/>
</dbReference>
<dbReference type="InterPro" id="IPR037219">
    <property type="entry name" value="Peptidase_M41-like"/>
</dbReference>
<dbReference type="GO" id="GO:0006508">
    <property type="term" value="P:proteolysis"/>
    <property type="evidence" value="ECO:0007669"/>
    <property type="project" value="UniProtKB-KW"/>
</dbReference>
<keyword evidence="8" id="KW-0132">Cell division</keyword>
<keyword evidence="9" id="KW-1185">Reference proteome</keyword>
<keyword evidence="4" id="KW-0067">ATP-binding</keyword>
<dbReference type="PANTHER" id="PTHR23076">
    <property type="entry name" value="METALLOPROTEASE M41 FTSH"/>
    <property type="match status" value="1"/>
</dbReference>
<evidence type="ECO:0000256" key="6">
    <source>
        <dbReference type="SAM" id="Phobius"/>
    </source>
</evidence>
<keyword evidence="8" id="KW-0645">Protease</keyword>
<dbReference type="InterPro" id="IPR003960">
    <property type="entry name" value="ATPase_AAA_CS"/>
</dbReference>
<dbReference type="GO" id="GO:0005524">
    <property type="term" value="F:ATP binding"/>
    <property type="evidence" value="ECO:0007669"/>
    <property type="project" value="UniProtKB-KW"/>
</dbReference>
<keyword evidence="6" id="KW-0472">Membrane</keyword>
<feature type="compositionally biased region" description="Basic and acidic residues" evidence="5">
    <location>
        <begin position="292"/>
        <end position="310"/>
    </location>
</feature>
<dbReference type="EMBL" id="FPBT01000004">
    <property type="protein sequence ID" value="SFU42866.1"/>
    <property type="molecule type" value="Genomic_DNA"/>
</dbReference>
<dbReference type="Proteomes" id="UP000198817">
    <property type="component" value="Unassembled WGS sequence"/>
</dbReference>
<name>A0A1I7G3L9_9FIRM</name>
<gene>
    <name evidence="8" type="ORF">SAMN05216508_104129</name>
</gene>
<feature type="transmembrane region" description="Helical" evidence="6">
    <location>
        <begin position="118"/>
        <end position="139"/>
    </location>
</feature>
<accession>A0A1I7G3L9</accession>
<evidence type="ECO:0000256" key="3">
    <source>
        <dbReference type="ARBA" id="ARBA00022989"/>
    </source>
</evidence>
<dbReference type="InterPro" id="IPR000642">
    <property type="entry name" value="Peptidase_M41"/>
</dbReference>
<evidence type="ECO:0000259" key="7">
    <source>
        <dbReference type="SMART" id="SM00382"/>
    </source>
</evidence>
<proteinExistence type="inferred from homology"/>
<dbReference type="SUPFAM" id="SSF52540">
    <property type="entry name" value="P-loop containing nucleoside triphosphate hydrolases"/>
    <property type="match status" value="1"/>
</dbReference>
<feature type="domain" description="AAA+ ATPase" evidence="7">
    <location>
        <begin position="344"/>
        <end position="480"/>
    </location>
</feature>
<keyword evidence="8" id="KW-0131">Cell cycle</keyword>
<dbReference type="AlphaFoldDB" id="A0A1I7G3L9"/>
<dbReference type="GO" id="GO:0004222">
    <property type="term" value="F:metalloendopeptidase activity"/>
    <property type="evidence" value="ECO:0007669"/>
    <property type="project" value="InterPro"/>
</dbReference>
<comment type="subcellular location">
    <subcellularLocation>
        <location evidence="1">Membrane</location>
    </subcellularLocation>
</comment>
<dbReference type="GO" id="GO:0051301">
    <property type="term" value="P:cell division"/>
    <property type="evidence" value="ECO:0007669"/>
    <property type="project" value="UniProtKB-KW"/>
</dbReference>
<sequence length="765" mass="86354">MAVGRYVIVFERRGEKENWKKAKKALKAAGIRSMKSSVWDDADVPSPYPMDAKHFENGRMLDTKIYTIRVQEEESDLAYSIILQLFPDYQPYIRADGRPGNEERKDLREPKERRRNTITIVIAVIVSAVMLTSLAVQAVRHARERNGAEDMVYHYRVSEISNWSQVDDAAVPESYARFTRELDAGRVKRVFAEFDMGEYSQTMYYTLRKDKDKLYRTANPDSPDFKERLLQKGADVQPKAEVFNQNPEVTTVKPEVVRNFSRISFLVPLTAIALFFLFLSLWLRRERMRQMENSRREDASGEKKDAEPKSFDQIGGLHPLKKDLKVVVDFLQNPEKYRDAGADLPRGILLYGPPGTGKTLIAKVMASEAQVGFVYANASDFVEKYVGTGAARIRDLFKRARKEAPCIVFIDEIDTIASKRSSDMNSEDRKALTALLTEMDGFRKSDNILVIGATNRMDDMDEAVLRPGRFSDIFAVPVPETIEDRLEIIDIYAKGKTFEESFDRRAFAEEMMGRSPAEIRDVLNEAAILSVQKGLAAITKECIETAFYKRLLHGHQTDNGETDERDLKLIAYHEAGHALVARLCGSRVSKITILGSTSGAGGVTFVKPSERKLYTKRMMENKICEMYGGKVAEYLISGRNWDNTTQGCSNDIQKATQLLKDMVDAYGMGGNGMVNLNMLSRETSEKSTEYITEMSRTLQERTVRMMERHGDLLEKLARALLEENTIYEPEIDRIVGEAAGTEAAVREQDASPLPEPAAASTAPAL</sequence>
<dbReference type="Gene3D" id="1.10.8.60">
    <property type="match status" value="1"/>
</dbReference>
<feature type="transmembrane region" description="Helical" evidence="6">
    <location>
        <begin position="263"/>
        <end position="283"/>
    </location>
</feature>
<dbReference type="PROSITE" id="PS00674">
    <property type="entry name" value="AAA"/>
    <property type="match status" value="1"/>
</dbReference>
<dbReference type="Pfam" id="PF01434">
    <property type="entry name" value="Peptidase_M41"/>
    <property type="match status" value="1"/>
</dbReference>
<dbReference type="SUPFAM" id="SSF140990">
    <property type="entry name" value="FtsH protease domain-like"/>
    <property type="match status" value="1"/>
</dbReference>
<evidence type="ECO:0000256" key="2">
    <source>
        <dbReference type="ARBA" id="ARBA00022692"/>
    </source>
</evidence>
<keyword evidence="3 6" id="KW-1133">Transmembrane helix</keyword>
<evidence type="ECO:0000256" key="5">
    <source>
        <dbReference type="SAM" id="MobiDB-lite"/>
    </source>
</evidence>
<dbReference type="Pfam" id="PF00004">
    <property type="entry name" value="AAA"/>
    <property type="match status" value="1"/>
</dbReference>
<keyword evidence="4" id="KW-0547">Nucleotide-binding</keyword>
<evidence type="ECO:0000256" key="4">
    <source>
        <dbReference type="RuleBase" id="RU003651"/>
    </source>
</evidence>
<keyword evidence="8" id="KW-0378">Hydrolase</keyword>
<dbReference type="FunFam" id="3.40.50.300:FF:002568">
    <property type="entry name" value="Cell division protein (FtsH)"/>
    <property type="match status" value="1"/>
</dbReference>